<sequence length="473" mass="53704">MIAEKIKSEETNPVVSQLDAWEYARRNANGVVDDPVTQQVLEDVIAISNQLEEHGLTNIGTDDLLARLIPLEYSGRVRAVGWGVTKTSLQKISSRSELTKLKHDIAFLKNELKELKCKGYVPGGGASGGSSHMDNFDMDDDVNSDHIDDYDTFLSEDLPERKNPCYLYLDPGHRYVGRRILWNDLNDRMLHGVQLEDGYVRVQFEVAAPSELKTELPRPCDEANLVGDAPGYFLAWPRKLISMNLEIPPKTKNKEKNVEKNKNAIRQEKVKDKEKQKLVESTGVSSKQLGYPLPQDVSHDGVSELVLNEQWFNASSLAFYIRYLCEVYLSKNPNLASNYSFASPHIVFHFVNISEASTNLAKLMLGYVDKEHLLALKSFRTGCGKIHLKMAFNSFKWMNVSCPKQVSSDGIFCGYYVGCFIEDILRSGETSINVNFTRSSRLMCYGYDKMVRFRDNWAGFLYNRFLKGKLLNM</sequence>
<evidence type="ECO:0000313" key="3">
    <source>
        <dbReference type="Proteomes" id="UP001237642"/>
    </source>
</evidence>
<comment type="caution">
    <text evidence="2">The sequence shown here is derived from an EMBL/GenBank/DDBJ whole genome shotgun (WGS) entry which is preliminary data.</text>
</comment>
<dbReference type="EMBL" id="JAUIZM010000006">
    <property type="protein sequence ID" value="KAK1377417.1"/>
    <property type="molecule type" value="Genomic_DNA"/>
</dbReference>
<name>A0AAD8MLP7_9APIA</name>
<dbReference type="Proteomes" id="UP001237642">
    <property type="component" value="Unassembled WGS sequence"/>
</dbReference>
<dbReference type="PANTHER" id="PTHR33018">
    <property type="entry name" value="OS10G0338966 PROTEIN-RELATED"/>
    <property type="match status" value="1"/>
</dbReference>
<gene>
    <name evidence="2" type="ORF">POM88_024161</name>
</gene>
<reference evidence="2" key="1">
    <citation type="submission" date="2023-02" db="EMBL/GenBank/DDBJ databases">
        <title>Genome of toxic invasive species Heracleum sosnowskyi carries increased number of genes despite the absence of recent whole-genome duplications.</title>
        <authorList>
            <person name="Schelkunov M."/>
            <person name="Shtratnikova V."/>
            <person name="Makarenko M."/>
            <person name="Klepikova A."/>
            <person name="Omelchenko D."/>
            <person name="Novikova G."/>
            <person name="Obukhova E."/>
            <person name="Bogdanov V."/>
            <person name="Penin A."/>
            <person name="Logacheva M."/>
        </authorList>
    </citation>
    <scope>NUCLEOTIDE SEQUENCE</scope>
    <source>
        <strain evidence="2">Hsosn_3</strain>
        <tissue evidence="2">Leaf</tissue>
    </source>
</reference>
<evidence type="ECO:0000313" key="2">
    <source>
        <dbReference type="EMBL" id="KAK1377417.1"/>
    </source>
</evidence>
<dbReference type="Pfam" id="PF26133">
    <property type="entry name" value="DUF8039"/>
    <property type="match status" value="1"/>
</dbReference>
<dbReference type="InterPro" id="IPR058352">
    <property type="entry name" value="DUF8039"/>
</dbReference>
<dbReference type="AlphaFoldDB" id="A0AAD8MLP7"/>
<dbReference type="PANTHER" id="PTHR33018:SF31">
    <property type="entry name" value="TRANSPOSASE, PTTA_EN_SPM, PLANT"/>
    <property type="match status" value="1"/>
</dbReference>
<organism evidence="2 3">
    <name type="scientific">Heracleum sosnowskyi</name>
    <dbReference type="NCBI Taxonomy" id="360622"/>
    <lineage>
        <taxon>Eukaryota</taxon>
        <taxon>Viridiplantae</taxon>
        <taxon>Streptophyta</taxon>
        <taxon>Embryophyta</taxon>
        <taxon>Tracheophyta</taxon>
        <taxon>Spermatophyta</taxon>
        <taxon>Magnoliopsida</taxon>
        <taxon>eudicotyledons</taxon>
        <taxon>Gunneridae</taxon>
        <taxon>Pentapetalae</taxon>
        <taxon>asterids</taxon>
        <taxon>campanulids</taxon>
        <taxon>Apiales</taxon>
        <taxon>Apiaceae</taxon>
        <taxon>Apioideae</taxon>
        <taxon>apioid superclade</taxon>
        <taxon>Tordylieae</taxon>
        <taxon>Tordyliinae</taxon>
        <taxon>Heracleum</taxon>
    </lineage>
</organism>
<reference evidence="2" key="2">
    <citation type="submission" date="2023-05" db="EMBL/GenBank/DDBJ databases">
        <authorList>
            <person name="Schelkunov M.I."/>
        </authorList>
    </citation>
    <scope>NUCLEOTIDE SEQUENCE</scope>
    <source>
        <strain evidence="2">Hsosn_3</strain>
        <tissue evidence="2">Leaf</tissue>
    </source>
</reference>
<feature type="domain" description="DUF8039" evidence="1">
    <location>
        <begin position="160"/>
        <end position="243"/>
    </location>
</feature>
<keyword evidence="3" id="KW-1185">Reference proteome</keyword>
<evidence type="ECO:0000259" key="1">
    <source>
        <dbReference type="Pfam" id="PF26133"/>
    </source>
</evidence>
<protein>
    <recommendedName>
        <fullName evidence="1">DUF8039 domain-containing protein</fullName>
    </recommendedName>
</protein>
<proteinExistence type="predicted"/>
<accession>A0AAD8MLP7</accession>
<dbReference type="InterPro" id="IPR038765">
    <property type="entry name" value="Papain-like_cys_pep_sf"/>
</dbReference>
<dbReference type="SUPFAM" id="SSF54001">
    <property type="entry name" value="Cysteine proteinases"/>
    <property type="match status" value="1"/>
</dbReference>